<dbReference type="InterPro" id="IPR011055">
    <property type="entry name" value="Dup_hybrid_motif"/>
</dbReference>
<organism evidence="4 5">
    <name type="scientific">Poseidonibacter parvus</name>
    <dbReference type="NCBI Taxonomy" id="1850254"/>
    <lineage>
        <taxon>Bacteria</taxon>
        <taxon>Pseudomonadati</taxon>
        <taxon>Campylobacterota</taxon>
        <taxon>Epsilonproteobacteria</taxon>
        <taxon>Campylobacterales</taxon>
        <taxon>Arcobacteraceae</taxon>
        <taxon>Poseidonibacter</taxon>
    </lineage>
</organism>
<dbReference type="STRING" id="1850254.LPB137_06145"/>
<evidence type="ECO:0000259" key="3">
    <source>
        <dbReference type="Pfam" id="PF01551"/>
    </source>
</evidence>
<dbReference type="PANTHER" id="PTHR21666">
    <property type="entry name" value="PEPTIDASE-RELATED"/>
    <property type="match status" value="1"/>
</dbReference>
<dbReference type="RefSeq" id="WP_076085807.1">
    <property type="nucleotide sequence ID" value="NZ_CP019070.1"/>
</dbReference>
<dbReference type="KEGG" id="alp:LPB137_06145"/>
<feature type="chain" id="PRO_5013088805" description="M23ase beta-sheet core domain-containing protein" evidence="2">
    <location>
        <begin position="20"/>
        <end position="283"/>
    </location>
</feature>
<evidence type="ECO:0000313" key="5">
    <source>
        <dbReference type="Proteomes" id="UP000186074"/>
    </source>
</evidence>
<dbReference type="InterPro" id="IPR050570">
    <property type="entry name" value="Cell_wall_metabolism_enzyme"/>
</dbReference>
<dbReference type="OrthoDB" id="9815245at2"/>
<dbReference type="InterPro" id="IPR016047">
    <property type="entry name" value="M23ase_b-sheet_dom"/>
</dbReference>
<keyword evidence="5" id="KW-1185">Reference proteome</keyword>
<reference evidence="4 5" key="1">
    <citation type="submission" date="2017-01" db="EMBL/GenBank/DDBJ databases">
        <title>Genome sequencing of Arcobacter sp. LPB0137.</title>
        <authorList>
            <person name="Lee G.-W."/>
            <person name="Yi H."/>
        </authorList>
    </citation>
    <scope>NUCLEOTIDE SEQUENCE [LARGE SCALE GENOMIC DNA]</scope>
    <source>
        <strain evidence="4 5">LPB0137</strain>
    </source>
</reference>
<dbReference type="Pfam" id="PF01551">
    <property type="entry name" value="Peptidase_M23"/>
    <property type="match status" value="1"/>
</dbReference>
<dbReference type="SUPFAM" id="SSF51261">
    <property type="entry name" value="Duplicated hybrid motif"/>
    <property type="match status" value="1"/>
</dbReference>
<evidence type="ECO:0000313" key="4">
    <source>
        <dbReference type="EMBL" id="APW65454.1"/>
    </source>
</evidence>
<feature type="signal peptide" evidence="2">
    <location>
        <begin position="1"/>
        <end position="19"/>
    </location>
</feature>
<evidence type="ECO:0000256" key="2">
    <source>
        <dbReference type="SAM" id="SignalP"/>
    </source>
</evidence>
<dbReference type="CDD" id="cd12797">
    <property type="entry name" value="M23_peptidase"/>
    <property type="match status" value="1"/>
</dbReference>
<evidence type="ECO:0000256" key="1">
    <source>
        <dbReference type="ARBA" id="ARBA00022729"/>
    </source>
</evidence>
<dbReference type="GO" id="GO:0004222">
    <property type="term" value="F:metalloendopeptidase activity"/>
    <property type="evidence" value="ECO:0007669"/>
    <property type="project" value="TreeGrafter"/>
</dbReference>
<keyword evidence="1 2" id="KW-0732">Signal</keyword>
<name>A0A1P8KLL1_9BACT</name>
<dbReference type="Gene3D" id="2.70.70.10">
    <property type="entry name" value="Glucose Permease (Domain IIA)"/>
    <property type="match status" value="1"/>
</dbReference>
<proteinExistence type="predicted"/>
<sequence length="283" mass="32284">MKKILIIQVILFCNLFALTISQNVVKNANTVLLEIQKENISNVKLTFHTQNIDFFKNKFKKNTYSALLPISYYQKKDNYRVIISYLENNKKVFKGLNLKVVDGKYKSEVINVSKKKLKPNPSRVARTKKEYAEAIKIYKSKTNKILWDEEFIYPLNSKITSNFGTKRVYNGMLKSYHSGTDFRAKNGTPIIASNSGIVKIAQNRFYSGNSIVIDHGFGVYSCYFHLSLMNYKVGDFIKKGEILGLSGSTGRVTGPHLHFSFRINGIQVDPLNAIEVLNSLKKQ</sequence>
<dbReference type="Proteomes" id="UP000186074">
    <property type="component" value="Chromosome"/>
</dbReference>
<feature type="domain" description="M23ase beta-sheet core" evidence="3">
    <location>
        <begin position="176"/>
        <end position="270"/>
    </location>
</feature>
<accession>A0A1P8KLL1</accession>
<gene>
    <name evidence="4" type="ORF">LPB137_06145</name>
</gene>
<protein>
    <recommendedName>
        <fullName evidence="3">M23ase beta-sheet core domain-containing protein</fullName>
    </recommendedName>
</protein>
<dbReference type="AlphaFoldDB" id="A0A1P8KLL1"/>
<dbReference type="EMBL" id="CP019070">
    <property type="protein sequence ID" value="APW65454.1"/>
    <property type="molecule type" value="Genomic_DNA"/>
</dbReference>
<dbReference type="PANTHER" id="PTHR21666:SF289">
    <property type="entry name" value="L-ALA--D-GLU ENDOPEPTIDASE"/>
    <property type="match status" value="1"/>
</dbReference>